<name>A0ABM3JAH3_BACDO</name>
<dbReference type="GeneID" id="125776725"/>
<reference evidence="3" key="2">
    <citation type="submission" date="2025-08" db="UniProtKB">
        <authorList>
            <consortium name="RefSeq"/>
        </authorList>
    </citation>
    <scope>IDENTIFICATION</scope>
    <source>
        <tissue evidence="3">Adult</tissue>
    </source>
</reference>
<feature type="compositionally biased region" description="Polar residues" evidence="1">
    <location>
        <begin position="1"/>
        <end position="12"/>
    </location>
</feature>
<evidence type="ECO:0000256" key="1">
    <source>
        <dbReference type="SAM" id="MobiDB-lite"/>
    </source>
</evidence>
<gene>
    <name evidence="3" type="primary">LOC125776725</name>
</gene>
<proteinExistence type="predicted"/>
<protein>
    <submittedName>
        <fullName evidence="3">Uncharacterized protein LOC125776725</fullName>
    </submittedName>
</protein>
<accession>A0ABM3JAH3</accession>
<organism evidence="2 3">
    <name type="scientific">Bactrocera dorsalis</name>
    <name type="common">Oriental fruit fly</name>
    <name type="synonym">Dacus dorsalis</name>
    <dbReference type="NCBI Taxonomy" id="27457"/>
    <lineage>
        <taxon>Eukaryota</taxon>
        <taxon>Metazoa</taxon>
        <taxon>Ecdysozoa</taxon>
        <taxon>Arthropoda</taxon>
        <taxon>Hexapoda</taxon>
        <taxon>Insecta</taxon>
        <taxon>Pterygota</taxon>
        <taxon>Neoptera</taxon>
        <taxon>Endopterygota</taxon>
        <taxon>Diptera</taxon>
        <taxon>Brachycera</taxon>
        <taxon>Muscomorpha</taxon>
        <taxon>Tephritoidea</taxon>
        <taxon>Tephritidae</taxon>
        <taxon>Bactrocera</taxon>
        <taxon>Bactrocera</taxon>
    </lineage>
</organism>
<feature type="region of interest" description="Disordered" evidence="1">
    <location>
        <begin position="47"/>
        <end position="66"/>
    </location>
</feature>
<evidence type="ECO:0000313" key="3">
    <source>
        <dbReference type="RefSeq" id="XP_049306232.1"/>
    </source>
</evidence>
<evidence type="ECO:0000313" key="2">
    <source>
        <dbReference type="Proteomes" id="UP001652620"/>
    </source>
</evidence>
<sequence>METPTSPRTSIQIDMDTPVTPTPTLRSAVTVPRSGTVPVAAPRTITAATAPTVTRSSTCAAPTPAPPKPHRTRCSLCCRSHRLQHCSIFKGMLPVQRQKVAQAHGHCLNCLAQSHATLECESDTLCRLCERPHHTLLHRNAGHPGSPTVLRRRTATRRSQPNRVARHLEAGWFWRLLNTTSTRNQIRPQPHRPTGLSGVVATLQALQRLLG</sequence>
<dbReference type="PANTHER" id="PTHR47331">
    <property type="entry name" value="PHD-TYPE DOMAIN-CONTAINING PROTEIN"/>
    <property type="match status" value="1"/>
</dbReference>
<keyword evidence="2" id="KW-1185">Reference proteome</keyword>
<dbReference type="PANTHER" id="PTHR47331:SF1">
    <property type="entry name" value="GAG-LIKE PROTEIN"/>
    <property type="match status" value="1"/>
</dbReference>
<feature type="region of interest" description="Disordered" evidence="1">
    <location>
        <begin position="1"/>
        <end position="27"/>
    </location>
</feature>
<dbReference type="RefSeq" id="XP_049306232.1">
    <property type="nucleotide sequence ID" value="XM_049450275.1"/>
</dbReference>
<reference evidence="2" key="1">
    <citation type="submission" date="2025-05" db="UniProtKB">
        <authorList>
            <consortium name="RefSeq"/>
        </authorList>
    </citation>
    <scope>NUCLEOTIDE SEQUENCE [LARGE SCALE GENOMIC DNA]</scope>
</reference>
<dbReference type="Proteomes" id="UP001652620">
    <property type="component" value="Chromosome 2"/>
</dbReference>